<dbReference type="PANTHER" id="PTHR18964:SF173">
    <property type="entry name" value="GLUCOKINASE"/>
    <property type="match status" value="1"/>
</dbReference>
<protein>
    <submittedName>
        <fullName evidence="2">ROK family protein</fullName>
    </submittedName>
</protein>
<proteinExistence type="inferred from homology"/>
<comment type="similarity">
    <text evidence="1">Belongs to the ROK (NagC/XylR) family.</text>
</comment>
<dbReference type="Gene3D" id="3.30.420.40">
    <property type="match status" value="2"/>
</dbReference>
<dbReference type="InterPro" id="IPR000600">
    <property type="entry name" value="ROK"/>
</dbReference>
<gene>
    <name evidence="2" type="ORF">R50_1124</name>
</gene>
<reference evidence="2 3" key="1">
    <citation type="submission" date="2020-02" db="EMBL/GenBank/DDBJ databases">
        <authorList>
            <person name="Hogendoorn C."/>
        </authorList>
    </citation>
    <scope>NUCLEOTIDE SEQUENCE [LARGE SCALE GENOMIC DNA]</scope>
    <source>
        <strain evidence="2">R501</strain>
    </source>
</reference>
<dbReference type="InterPro" id="IPR049874">
    <property type="entry name" value="ROK_cs"/>
</dbReference>
<keyword evidence="3" id="KW-1185">Reference proteome</keyword>
<accession>A0A6F8ZFS1</accession>
<dbReference type="KEGG" id="hfv:R50_1124"/>
<dbReference type="PROSITE" id="PS01125">
    <property type="entry name" value="ROK"/>
    <property type="match status" value="1"/>
</dbReference>
<evidence type="ECO:0000256" key="1">
    <source>
        <dbReference type="ARBA" id="ARBA00006479"/>
    </source>
</evidence>
<organism evidence="2 3">
    <name type="scientific">Candidatus Hydrogenisulfobacillus filiaventi</name>
    <dbReference type="NCBI Taxonomy" id="2707344"/>
    <lineage>
        <taxon>Bacteria</taxon>
        <taxon>Bacillati</taxon>
        <taxon>Bacillota</taxon>
        <taxon>Clostridia</taxon>
        <taxon>Eubacteriales</taxon>
        <taxon>Clostridiales Family XVII. Incertae Sedis</taxon>
        <taxon>Candidatus Hydrogenisulfobacillus</taxon>
    </lineage>
</organism>
<sequence>MQAAVVGIDIGGTKVAVGVAPWEGGEPWRTARLETAALPPGEEALDRIAAAARELVAAAGLPWQAVRGAGVGSPGPFRGGRRLYRPANLPGWDGLDLEAGFQARLGCPVRVENDANAAAWAEWRQGAGQGSRSLVFVTVSTGIGAGMVLDGRLYEGAEGNAGEIGHWVLDPKGPLCHCGRRGCLETLASGTALARMAADRRAGSPYLQAVERPTAREVLAGWKAGDPVCTGIVEEATYHLGWGLALAINAFNPDRIVLGGGVMLGSERLLEPVRAAAQRFSLPSLYAAVSFRLAGLGPESGLAGALAVGRLLE</sequence>
<dbReference type="EMBL" id="LR778114">
    <property type="protein sequence ID" value="CAB1128630.1"/>
    <property type="molecule type" value="Genomic_DNA"/>
</dbReference>
<evidence type="ECO:0000313" key="3">
    <source>
        <dbReference type="Proteomes" id="UP000503399"/>
    </source>
</evidence>
<name>A0A6F8ZFS1_9FIRM</name>
<dbReference type="Pfam" id="PF00480">
    <property type="entry name" value="ROK"/>
    <property type="match status" value="1"/>
</dbReference>
<dbReference type="SUPFAM" id="SSF53067">
    <property type="entry name" value="Actin-like ATPase domain"/>
    <property type="match status" value="1"/>
</dbReference>
<dbReference type="InterPro" id="IPR043129">
    <property type="entry name" value="ATPase_NBD"/>
</dbReference>
<dbReference type="PANTHER" id="PTHR18964">
    <property type="entry name" value="ROK (REPRESSOR, ORF, KINASE) FAMILY"/>
    <property type="match status" value="1"/>
</dbReference>
<evidence type="ECO:0000313" key="2">
    <source>
        <dbReference type="EMBL" id="CAB1128630.1"/>
    </source>
</evidence>
<dbReference type="Proteomes" id="UP000503399">
    <property type="component" value="Chromosome"/>
</dbReference>
<dbReference type="AlphaFoldDB" id="A0A6F8ZFS1"/>